<gene>
    <name evidence="2" type="ORF">HMPREF0765_0668</name>
</gene>
<organism evidence="2 3">
    <name type="scientific">Sphingobacterium spiritivorum ATCC 33300</name>
    <dbReference type="NCBI Taxonomy" id="525372"/>
    <lineage>
        <taxon>Bacteria</taxon>
        <taxon>Pseudomonadati</taxon>
        <taxon>Bacteroidota</taxon>
        <taxon>Sphingobacteriia</taxon>
        <taxon>Sphingobacteriales</taxon>
        <taxon>Sphingobacteriaceae</taxon>
        <taxon>Sphingobacterium</taxon>
    </lineage>
</organism>
<accession>C2FTL2</accession>
<dbReference type="EMBL" id="ACHB01000013">
    <property type="protein sequence ID" value="EEI93815.1"/>
    <property type="molecule type" value="Genomic_DNA"/>
</dbReference>
<keyword evidence="1" id="KW-0812">Transmembrane</keyword>
<name>C2FTL2_SPHSI</name>
<proteinExistence type="predicted"/>
<protein>
    <submittedName>
        <fullName evidence="2">Uncharacterized protein</fullName>
    </submittedName>
</protein>
<keyword evidence="1" id="KW-0472">Membrane</keyword>
<dbReference type="AlphaFoldDB" id="C2FTL2"/>
<keyword evidence="1" id="KW-1133">Transmembrane helix</keyword>
<sequence>MMLQMYIIVFFIFYLNGRFIIFLAPQDITPDAEGIGRNSARL</sequence>
<evidence type="ECO:0000256" key="1">
    <source>
        <dbReference type="SAM" id="Phobius"/>
    </source>
</evidence>
<evidence type="ECO:0000313" key="3">
    <source>
        <dbReference type="Proteomes" id="UP000006241"/>
    </source>
</evidence>
<comment type="caution">
    <text evidence="2">The sequence shown here is derived from an EMBL/GenBank/DDBJ whole genome shotgun (WGS) entry which is preliminary data.</text>
</comment>
<dbReference type="HOGENOM" id="CLU_3258020_0_0_10"/>
<dbReference type="Proteomes" id="UP000006241">
    <property type="component" value="Unassembled WGS sequence"/>
</dbReference>
<feature type="transmembrane region" description="Helical" evidence="1">
    <location>
        <begin position="6"/>
        <end position="24"/>
    </location>
</feature>
<evidence type="ECO:0000313" key="2">
    <source>
        <dbReference type="EMBL" id="EEI93815.1"/>
    </source>
</evidence>
<reference evidence="2 3" key="1">
    <citation type="submission" date="2009-01" db="EMBL/GenBank/DDBJ databases">
        <authorList>
            <person name="Qin X."/>
            <person name="Bachman B."/>
            <person name="Battles P."/>
            <person name="Bell A."/>
            <person name="Bess C."/>
            <person name="Bickham C."/>
            <person name="Chaboub L."/>
            <person name="Chen D."/>
            <person name="Coyle M."/>
            <person name="Deiros D.R."/>
            <person name="Dinh H."/>
            <person name="Forbes L."/>
            <person name="Fowler G."/>
            <person name="Francisco L."/>
            <person name="Fu Q."/>
            <person name="Gubbala S."/>
            <person name="Hale W."/>
            <person name="Han Y."/>
            <person name="Hemphill L."/>
            <person name="Highlander S.K."/>
            <person name="Hirani K."/>
            <person name="Hogues M."/>
            <person name="Jackson L."/>
            <person name="Jakkamsetti A."/>
            <person name="Javaid M."/>
            <person name="Jiang H."/>
            <person name="Korchina V."/>
            <person name="Kovar C."/>
            <person name="Lara F."/>
            <person name="Lee S."/>
            <person name="Mata R."/>
            <person name="Mathew T."/>
            <person name="Moen C."/>
            <person name="Morales K."/>
            <person name="Munidasa M."/>
            <person name="Nazareth L."/>
            <person name="Ngo R."/>
            <person name="Nguyen L."/>
            <person name="Okwuonu G."/>
            <person name="Ongeri F."/>
            <person name="Patil S."/>
            <person name="Petrosino J."/>
            <person name="Pham C."/>
            <person name="Pham P."/>
            <person name="Pu L.-L."/>
            <person name="Puazo M."/>
            <person name="Raj R."/>
            <person name="Reid J."/>
            <person name="Rouhana J."/>
            <person name="Saada N."/>
            <person name="Shang Y."/>
            <person name="Simmons D."/>
            <person name="Thornton R."/>
            <person name="Warren J."/>
            <person name="Weissenberger G."/>
            <person name="Zhang J."/>
            <person name="Zhang L."/>
            <person name="Zhou C."/>
            <person name="Zhu D."/>
            <person name="Muzny D."/>
            <person name="Worley K."/>
            <person name="Gibbs R."/>
        </authorList>
    </citation>
    <scope>NUCLEOTIDE SEQUENCE [LARGE SCALE GENOMIC DNA]</scope>
    <source>
        <strain evidence="2 3">ATCC 33300</strain>
    </source>
</reference>